<reference evidence="3" key="1">
    <citation type="submission" date="2015-05" db="EMBL/GenBank/DDBJ databases">
        <authorList>
            <person name="Fogelqvist Johan"/>
        </authorList>
    </citation>
    <scope>NUCLEOTIDE SEQUENCE [LARGE SCALE GENOMIC DNA]</scope>
</reference>
<feature type="region of interest" description="Disordered" evidence="1">
    <location>
        <begin position="105"/>
        <end position="140"/>
    </location>
</feature>
<evidence type="ECO:0000313" key="2">
    <source>
        <dbReference type="EMBL" id="CRK18601.1"/>
    </source>
</evidence>
<name>A0A0G4L9F2_VERLO</name>
<dbReference type="Proteomes" id="UP000045706">
    <property type="component" value="Unassembled WGS sequence"/>
</dbReference>
<feature type="compositionally biased region" description="Basic and acidic residues" evidence="1">
    <location>
        <begin position="108"/>
        <end position="132"/>
    </location>
</feature>
<organism evidence="2 3">
    <name type="scientific">Verticillium longisporum</name>
    <name type="common">Verticillium dahliae var. longisporum</name>
    <dbReference type="NCBI Taxonomy" id="100787"/>
    <lineage>
        <taxon>Eukaryota</taxon>
        <taxon>Fungi</taxon>
        <taxon>Dikarya</taxon>
        <taxon>Ascomycota</taxon>
        <taxon>Pezizomycotina</taxon>
        <taxon>Sordariomycetes</taxon>
        <taxon>Hypocreomycetidae</taxon>
        <taxon>Glomerellales</taxon>
        <taxon>Plectosphaerellaceae</taxon>
        <taxon>Verticillium</taxon>
    </lineage>
</organism>
<evidence type="ECO:0000313" key="3">
    <source>
        <dbReference type="Proteomes" id="UP000045706"/>
    </source>
</evidence>
<proteinExistence type="predicted"/>
<dbReference type="EMBL" id="CVQI01009113">
    <property type="protein sequence ID" value="CRK18601.1"/>
    <property type="molecule type" value="Genomic_DNA"/>
</dbReference>
<sequence>GSKQSPDPPNPTPLSSCTTIYCTTTASPLAAGLPPLLQQPSAAALCSSPLQQPSAPVLCRTWRDLQCGKMTSTSTVDGASTPGSPAAIFCTSCRHACAHRIGLPSGAKDYRPDADVEIKPDMDTDPQLRDDSMQAPTASM</sequence>
<protein>
    <submittedName>
        <fullName evidence="2">Uncharacterized protein</fullName>
    </submittedName>
</protein>
<feature type="non-terminal residue" evidence="2">
    <location>
        <position position="1"/>
    </location>
</feature>
<evidence type="ECO:0000256" key="1">
    <source>
        <dbReference type="SAM" id="MobiDB-lite"/>
    </source>
</evidence>
<accession>A0A0G4L9F2</accession>
<dbReference type="AlphaFoldDB" id="A0A0G4L9F2"/>
<gene>
    <name evidence="2" type="ORF">BN1723_011634</name>
</gene>